<protein>
    <submittedName>
        <fullName evidence="2">GNAT family N-acetyltransferase</fullName>
    </submittedName>
</protein>
<keyword evidence="3" id="KW-1185">Reference proteome</keyword>
<evidence type="ECO:0000313" key="3">
    <source>
        <dbReference type="Proteomes" id="UP000681586"/>
    </source>
</evidence>
<organism evidence="2 3">
    <name type="scientific">Mammaliicoccus fleurettii</name>
    <dbReference type="NCBI Taxonomy" id="150056"/>
    <lineage>
        <taxon>Bacteria</taxon>
        <taxon>Bacillati</taxon>
        <taxon>Bacillota</taxon>
        <taxon>Bacilli</taxon>
        <taxon>Bacillales</taxon>
        <taxon>Staphylococcaceae</taxon>
        <taxon>Mammaliicoccus</taxon>
    </lineage>
</organism>
<comment type="caution">
    <text evidence="2">The sequence shown here is derived from an EMBL/GenBank/DDBJ whole genome shotgun (WGS) entry which is preliminary data.</text>
</comment>
<evidence type="ECO:0000259" key="1">
    <source>
        <dbReference type="PROSITE" id="PS51186"/>
    </source>
</evidence>
<feature type="domain" description="N-acetyltransferase" evidence="1">
    <location>
        <begin position="3"/>
        <end position="155"/>
    </location>
</feature>
<proteinExistence type="predicted"/>
<dbReference type="CDD" id="cd04301">
    <property type="entry name" value="NAT_SF"/>
    <property type="match status" value="1"/>
</dbReference>
<name>A0ABS5MK03_9STAP</name>
<sequence>MSVNLKLMQEHEFKNFYEISLKEYADEQVKNGTWDKDEADSKGRAYFEKLLPKGLNTEGHKIFNVHSDNEKVGILWLHIFEKDNTLKSFIYDIKIEEIHRGKGLGKETMQALDKYCKSHKIESIKLHVFGHNKIAYSLYEKMGFETTNYYMEKKL</sequence>
<accession>A0ABS5MK03</accession>
<reference evidence="2 3" key="1">
    <citation type="submission" date="2021-05" db="EMBL/GenBank/DDBJ databases">
        <title>Staphylococcus fleurettii isolated from lake water in First Nation community in Manitoba, Canada.</title>
        <authorList>
            <person name="Bashar S."/>
            <person name="Murdock A."/>
            <person name="Patidar R."/>
            <person name="Golding G."/>
            <person name="Farenhorst A."/>
            <person name="Kumar A."/>
        </authorList>
    </citation>
    <scope>NUCLEOTIDE SEQUENCE [LARGE SCALE GENOMIC DNA]</scope>
    <source>
        <strain evidence="2 3">SF002</strain>
    </source>
</reference>
<dbReference type="RefSeq" id="WP_107509598.1">
    <property type="nucleotide sequence ID" value="NZ_JAAQPD010000012.1"/>
</dbReference>
<dbReference type="Pfam" id="PF00583">
    <property type="entry name" value="Acetyltransf_1"/>
    <property type="match status" value="1"/>
</dbReference>
<dbReference type="InterPro" id="IPR016181">
    <property type="entry name" value="Acyl_CoA_acyltransferase"/>
</dbReference>
<dbReference type="Gene3D" id="3.40.630.30">
    <property type="match status" value="1"/>
</dbReference>
<evidence type="ECO:0000313" key="2">
    <source>
        <dbReference type="EMBL" id="MBS3696207.1"/>
    </source>
</evidence>
<gene>
    <name evidence="2" type="ORF">JJQ58_01760</name>
</gene>
<dbReference type="InterPro" id="IPR052829">
    <property type="entry name" value="N-acetyltransferase_domain"/>
</dbReference>
<dbReference type="SUPFAM" id="SSF55729">
    <property type="entry name" value="Acyl-CoA N-acyltransferases (Nat)"/>
    <property type="match status" value="1"/>
</dbReference>
<dbReference type="PROSITE" id="PS51186">
    <property type="entry name" value="GNAT"/>
    <property type="match status" value="1"/>
</dbReference>
<dbReference type="Proteomes" id="UP000681586">
    <property type="component" value="Unassembled WGS sequence"/>
</dbReference>
<dbReference type="InterPro" id="IPR000182">
    <property type="entry name" value="GNAT_dom"/>
</dbReference>
<dbReference type="PANTHER" id="PTHR43259">
    <property type="entry name" value="SPT10P"/>
    <property type="match status" value="1"/>
</dbReference>
<dbReference type="PANTHER" id="PTHR43259:SF1">
    <property type="entry name" value="N-ACETYLTRANSFERASE DOMAIN-CONTAINING PROTEIN"/>
    <property type="match status" value="1"/>
</dbReference>
<dbReference type="EMBL" id="JAGXBM010000001">
    <property type="protein sequence ID" value="MBS3696207.1"/>
    <property type="molecule type" value="Genomic_DNA"/>
</dbReference>